<dbReference type="PROSITE" id="PS50005">
    <property type="entry name" value="TPR"/>
    <property type="match status" value="2"/>
</dbReference>
<protein>
    <submittedName>
        <fullName evidence="3">Tetratricopeptide repeat protein</fullName>
    </submittedName>
</protein>
<sequence length="160" mass="18247">MAIERFMNSAYAYLYIGDYDEAKAAFERAIAEDPDNPEPYFHASITAHRSGFYDEARRLAERAVSLCPEYPIYRSHLGRIMASKWFEAGKRAHIAGDIRGALSLYGKALDADPLHLEAFTYVREIISIHPELKDELEEERRDTGTDDSSCHRRCERSNGA</sequence>
<evidence type="ECO:0000313" key="3">
    <source>
        <dbReference type="EMBL" id="WAH35139.1"/>
    </source>
</evidence>
<organism evidence="3 4">
    <name type="scientific">Alicyclobacillus dauci</name>
    <dbReference type="NCBI Taxonomy" id="1475485"/>
    <lineage>
        <taxon>Bacteria</taxon>
        <taxon>Bacillati</taxon>
        <taxon>Bacillota</taxon>
        <taxon>Bacilli</taxon>
        <taxon>Bacillales</taxon>
        <taxon>Alicyclobacillaceae</taxon>
        <taxon>Alicyclobacillus</taxon>
    </lineage>
</organism>
<dbReference type="InterPro" id="IPR011990">
    <property type="entry name" value="TPR-like_helical_dom_sf"/>
</dbReference>
<keyword evidence="4" id="KW-1185">Reference proteome</keyword>
<dbReference type="Gene3D" id="1.25.40.10">
    <property type="entry name" value="Tetratricopeptide repeat domain"/>
    <property type="match status" value="1"/>
</dbReference>
<dbReference type="SUPFAM" id="SSF48452">
    <property type="entry name" value="TPR-like"/>
    <property type="match status" value="1"/>
</dbReference>
<dbReference type="PROSITE" id="PS50293">
    <property type="entry name" value="TPR_REGION"/>
    <property type="match status" value="1"/>
</dbReference>
<evidence type="ECO:0000313" key="4">
    <source>
        <dbReference type="Proteomes" id="UP001164803"/>
    </source>
</evidence>
<dbReference type="SMART" id="SM00028">
    <property type="entry name" value="TPR"/>
    <property type="match status" value="3"/>
</dbReference>
<dbReference type="Proteomes" id="UP001164803">
    <property type="component" value="Chromosome"/>
</dbReference>
<gene>
    <name evidence="3" type="ORF">NZD86_12500</name>
</gene>
<dbReference type="RefSeq" id="WP_268042066.1">
    <property type="nucleotide sequence ID" value="NZ_CP104064.1"/>
</dbReference>
<feature type="repeat" description="TPR" evidence="1">
    <location>
        <begin position="3"/>
        <end position="36"/>
    </location>
</feature>
<accession>A0ABY6YXK3</accession>
<evidence type="ECO:0000256" key="2">
    <source>
        <dbReference type="SAM" id="MobiDB-lite"/>
    </source>
</evidence>
<evidence type="ECO:0000256" key="1">
    <source>
        <dbReference type="PROSITE-ProRule" id="PRU00339"/>
    </source>
</evidence>
<dbReference type="EMBL" id="CP104064">
    <property type="protein sequence ID" value="WAH35139.1"/>
    <property type="molecule type" value="Genomic_DNA"/>
</dbReference>
<dbReference type="Pfam" id="PF13432">
    <property type="entry name" value="TPR_16"/>
    <property type="match status" value="1"/>
</dbReference>
<proteinExistence type="predicted"/>
<feature type="repeat" description="TPR" evidence="1">
    <location>
        <begin position="82"/>
        <end position="115"/>
    </location>
</feature>
<keyword evidence="1" id="KW-0802">TPR repeat</keyword>
<feature type="region of interest" description="Disordered" evidence="2">
    <location>
        <begin position="134"/>
        <end position="160"/>
    </location>
</feature>
<name>A0ABY6YXK3_9BACL</name>
<reference evidence="3" key="1">
    <citation type="submission" date="2022-08" db="EMBL/GenBank/DDBJ databases">
        <title>Alicyclobacillus dauci DSM2870, complete genome.</title>
        <authorList>
            <person name="Wang Q."/>
            <person name="Cai R."/>
            <person name="Wang Z."/>
        </authorList>
    </citation>
    <scope>NUCLEOTIDE SEQUENCE</scope>
    <source>
        <strain evidence="3">DSM 28700</strain>
    </source>
</reference>
<dbReference type="InterPro" id="IPR019734">
    <property type="entry name" value="TPR_rpt"/>
</dbReference>